<dbReference type="RefSeq" id="XP_027121600.2">
    <property type="nucleotide sequence ID" value="XM_027265799.2"/>
</dbReference>
<dbReference type="InterPro" id="IPR036047">
    <property type="entry name" value="F-box-like_dom_sf"/>
</dbReference>
<dbReference type="InterPro" id="IPR006566">
    <property type="entry name" value="FBD"/>
</dbReference>
<name>A0A6P6X204_COFAR</name>
<evidence type="ECO:0000259" key="1">
    <source>
        <dbReference type="PROSITE" id="PS50181"/>
    </source>
</evidence>
<protein>
    <submittedName>
        <fullName evidence="3">F-box protein At4g22280-like</fullName>
    </submittedName>
</protein>
<proteinExistence type="predicted"/>
<dbReference type="CDD" id="cd22160">
    <property type="entry name" value="F-box_AtFBL13-like"/>
    <property type="match status" value="1"/>
</dbReference>
<dbReference type="InterPro" id="IPR032675">
    <property type="entry name" value="LRR_dom_sf"/>
</dbReference>
<dbReference type="Proteomes" id="UP001652660">
    <property type="component" value="Chromosome 1c"/>
</dbReference>
<sequence>MVHPRLLNALKFKVPGDDKIDRLSPLPDDILRHIMSYLPTEIAAATSVLSTRWKDLFISLPDIDLRVCKCWYALTEEAREREVSNFLTFGFRLILLRNKVPLRKFQLFVSPFVENLRVAIDSLLSAALLAKVQELDICVGGDQENRLYLPRIFTSKTLVTLTIETGEDLIAPSRVCLPNLKVLRFNSLKSIDEVSFVQLIQGCPSLEELSLKWRCLENVDRTLIVSAPFLKKLVLSCMQGRYSLAVESNNLVYLDCNVYGELKFAINAPCLEYFKYQGYPVEVKFVQDLRAIVDATIAFDEFELKETENILMLQGENAFELINGLQCVKSLNIESHSLKTLYDAGRFLPDLVNLTSLALDLYCDSESTMWWNMIPSLLESAPNLEALNIVSCVSDNQLTCEEELGILLQKAFPSCYIRQLKEIKIKVSGNDQEFGFKLVKRFLKNGKSLKKITLYGSLKHWESSPKDYNKILSFTKSSKDCRIVFDHWMNGNE</sequence>
<evidence type="ECO:0000313" key="2">
    <source>
        <dbReference type="Proteomes" id="UP001652660"/>
    </source>
</evidence>
<dbReference type="Pfam" id="PF24758">
    <property type="entry name" value="LRR_At5g56370"/>
    <property type="match status" value="1"/>
</dbReference>
<dbReference type="InterPro" id="IPR001810">
    <property type="entry name" value="F-box_dom"/>
</dbReference>
<dbReference type="Pfam" id="PF00646">
    <property type="entry name" value="F-box"/>
    <property type="match status" value="1"/>
</dbReference>
<dbReference type="PROSITE" id="PS50181">
    <property type="entry name" value="FBOX"/>
    <property type="match status" value="1"/>
</dbReference>
<gene>
    <name evidence="3" type="primary">LOC113738530</name>
</gene>
<dbReference type="InterPro" id="IPR050232">
    <property type="entry name" value="FBL13/AtMIF1-like"/>
</dbReference>
<feature type="domain" description="F-box" evidence="1">
    <location>
        <begin position="20"/>
        <end position="74"/>
    </location>
</feature>
<dbReference type="GeneID" id="113738530"/>
<reference evidence="3" key="2">
    <citation type="submission" date="2025-08" db="UniProtKB">
        <authorList>
            <consortium name="RefSeq"/>
        </authorList>
    </citation>
    <scope>IDENTIFICATION</scope>
    <source>
        <tissue evidence="3">Leaves</tissue>
    </source>
</reference>
<dbReference type="PANTHER" id="PTHR31900">
    <property type="entry name" value="F-BOX/RNI SUPERFAMILY PROTEIN-RELATED"/>
    <property type="match status" value="1"/>
</dbReference>
<dbReference type="InterPro" id="IPR055411">
    <property type="entry name" value="LRR_FXL15/At3g58940/PEG3-like"/>
</dbReference>
<keyword evidence="2" id="KW-1185">Reference proteome</keyword>
<accession>A0A6P6X204</accession>
<dbReference type="SUPFAM" id="SSF81383">
    <property type="entry name" value="F-box domain"/>
    <property type="match status" value="1"/>
</dbReference>
<evidence type="ECO:0000313" key="3">
    <source>
        <dbReference type="RefSeq" id="XP_027121600.2"/>
    </source>
</evidence>
<organism evidence="2 3">
    <name type="scientific">Coffea arabica</name>
    <name type="common">Arabian coffee</name>
    <dbReference type="NCBI Taxonomy" id="13443"/>
    <lineage>
        <taxon>Eukaryota</taxon>
        <taxon>Viridiplantae</taxon>
        <taxon>Streptophyta</taxon>
        <taxon>Embryophyta</taxon>
        <taxon>Tracheophyta</taxon>
        <taxon>Spermatophyta</taxon>
        <taxon>Magnoliopsida</taxon>
        <taxon>eudicotyledons</taxon>
        <taxon>Gunneridae</taxon>
        <taxon>Pentapetalae</taxon>
        <taxon>asterids</taxon>
        <taxon>lamiids</taxon>
        <taxon>Gentianales</taxon>
        <taxon>Rubiaceae</taxon>
        <taxon>Ixoroideae</taxon>
        <taxon>Gardenieae complex</taxon>
        <taxon>Bertiereae - Coffeeae clade</taxon>
        <taxon>Coffeeae</taxon>
        <taxon>Coffea</taxon>
    </lineage>
</organism>
<dbReference type="SUPFAM" id="SSF52047">
    <property type="entry name" value="RNI-like"/>
    <property type="match status" value="1"/>
</dbReference>
<dbReference type="SMART" id="SM00579">
    <property type="entry name" value="FBD"/>
    <property type="match status" value="1"/>
</dbReference>
<dbReference type="Gene3D" id="3.80.10.10">
    <property type="entry name" value="Ribonuclease Inhibitor"/>
    <property type="match status" value="1"/>
</dbReference>
<reference evidence="2" key="1">
    <citation type="journal article" date="2025" name="Foods">
        <title>Unveiling the Microbial Signatures of Arabica Coffee Cherries: Insights into Ripeness Specific Diversity, Functional Traits, and Implications for Quality and Safety.</title>
        <authorList>
            <consortium name="RefSeq"/>
            <person name="Tenea G.N."/>
            <person name="Cifuentes V."/>
            <person name="Reyes P."/>
            <person name="Cevallos-Vallejos M."/>
        </authorList>
    </citation>
    <scope>NUCLEOTIDE SEQUENCE [LARGE SCALE GENOMIC DNA]</scope>
</reference>
<dbReference type="PANTHER" id="PTHR31900:SF27">
    <property type="entry name" value="FBD DOMAIN-CONTAINING PROTEIN"/>
    <property type="match status" value="1"/>
</dbReference>
<dbReference type="OrthoDB" id="594804at2759"/>
<dbReference type="InterPro" id="IPR053781">
    <property type="entry name" value="F-box_AtFBL13-like"/>
</dbReference>
<dbReference type="AlphaFoldDB" id="A0A6P6X204"/>